<keyword evidence="3 5" id="KW-1133">Transmembrane helix</keyword>
<dbReference type="Proteomes" id="UP000193404">
    <property type="component" value="Chromosome"/>
</dbReference>
<evidence type="ECO:0000256" key="5">
    <source>
        <dbReference type="SAM" id="Phobius"/>
    </source>
</evidence>
<dbReference type="PROSITE" id="PS50850">
    <property type="entry name" value="MFS"/>
    <property type="match status" value="1"/>
</dbReference>
<organism evidence="7 8">
    <name type="scientific">Acidianus manzaensis</name>
    <dbReference type="NCBI Taxonomy" id="282676"/>
    <lineage>
        <taxon>Archaea</taxon>
        <taxon>Thermoproteota</taxon>
        <taxon>Thermoprotei</taxon>
        <taxon>Sulfolobales</taxon>
        <taxon>Sulfolobaceae</taxon>
        <taxon>Acidianus</taxon>
    </lineage>
</organism>
<dbReference type="PROSITE" id="PS00217">
    <property type="entry name" value="SUGAR_TRANSPORT_2"/>
    <property type="match status" value="1"/>
</dbReference>
<feature type="transmembrane region" description="Helical" evidence="5">
    <location>
        <begin position="329"/>
        <end position="348"/>
    </location>
</feature>
<evidence type="ECO:0000256" key="2">
    <source>
        <dbReference type="ARBA" id="ARBA00022692"/>
    </source>
</evidence>
<dbReference type="InterPro" id="IPR036259">
    <property type="entry name" value="MFS_trans_sf"/>
</dbReference>
<feature type="transmembrane region" description="Helical" evidence="5">
    <location>
        <begin position="427"/>
        <end position="446"/>
    </location>
</feature>
<feature type="transmembrane region" description="Helical" evidence="5">
    <location>
        <begin position="106"/>
        <end position="131"/>
    </location>
</feature>
<dbReference type="InterPro" id="IPR005828">
    <property type="entry name" value="MFS_sugar_transport-like"/>
</dbReference>
<evidence type="ECO:0000256" key="4">
    <source>
        <dbReference type="ARBA" id="ARBA00023136"/>
    </source>
</evidence>
<dbReference type="GeneID" id="41590453"/>
<protein>
    <submittedName>
        <fullName evidence="7">MFS transporter</fullName>
    </submittedName>
</protein>
<feature type="transmembrane region" description="Helical" evidence="5">
    <location>
        <begin position="292"/>
        <end position="317"/>
    </location>
</feature>
<evidence type="ECO:0000256" key="1">
    <source>
        <dbReference type="ARBA" id="ARBA00004141"/>
    </source>
</evidence>
<comment type="subcellular location">
    <subcellularLocation>
        <location evidence="1">Membrane</location>
        <topology evidence="1">Multi-pass membrane protein</topology>
    </subcellularLocation>
</comment>
<evidence type="ECO:0000313" key="7">
    <source>
        <dbReference type="EMBL" id="ARM75633.1"/>
    </source>
</evidence>
<dbReference type="RefSeq" id="WP_148691406.1">
    <property type="nucleotide sequence ID" value="NZ_CP020477.1"/>
</dbReference>
<evidence type="ECO:0000259" key="6">
    <source>
        <dbReference type="PROSITE" id="PS50850"/>
    </source>
</evidence>
<feature type="transmembrane region" description="Helical" evidence="5">
    <location>
        <begin position="354"/>
        <end position="374"/>
    </location>
</feature>
<evidence type="ECO:0000313" key="8">
    <source>
        <dbReference type="Proteomes" id="UP000193404"/>
    </source>
</evidence>
<sequence length="471" mass="50320">MNTPFKNLDDLKLSFNHIKVWYTSGMGFFTDAYDLLIIGFILDIFTANKLPGFDLATASGKALEGLLASSSFITAILGQLVFGFLGDKIGRKTVYGTEASLMTAGAFLSALSPSLIWLIIFRMIMGLGIGGDYPISATIMSEYANTKDRGKLIALVFANQGIGSLAAVAVGAISAFSLPPDIAWRVMAGVGAIPAATVIYLRRKVPETPRYSALVKGDLKEAEKSASFLGTKIDTSNKVVEKKIGLGEFFAKYGLLLVGTAGTWFMLDMAYYGTGVYSGPIVTSILGKPSSIGLEIVEAGIPYMVGFFGYFTAVALMDKLGRKWIQAQGFVVMAAIYGIVSLVMLTSGVKVTGFIIPVDLAFGLYALSFFFIDFGPNTTTFVIPAEVYPTSYRTTGDGISAAMGKVGAVISTYLFPSLEASIGLKGILEMLAVLSIIGAILTIAFIREPKLKSLEEVSQEPLVEEKSNVQQ</sequence>
<dbReference type="InterPro" id="IPR005829">
    <property type="entry name" value="Sugar_transporter_CS"/>
</dbReference>
<dbReference type="EMBL" id="CP020477">
    <property type="protein sequence ID" value="ARM75633.1"/>
    <property type="molecule type" value="Genomic_DNA"/>
</dbReference>
<dbReference type="AlphaFoldDB" id="A0A1W6JZC5"/>
<dbReference type="Pfam" id="PF00083">
    <property type="entry name" value="Sugar_tr"/>
    <property type="match status" value="1"/>
</dbReference>
<dbReference type="SUPFAM" id="SSF103473">
    <property type="entry name" value="MFS general substrate transporter"/>
    <property type="match status" value="1"/>
</dbReference>
<dbReference type="CDD" id="cd17364">
    <property type="entry name" value="MFS_PhT"/>
    <property type="match status" value="1"/>
</dbReference>
<evidence type="ECO:0000256" key="3">
    <source>
        <dbReference type="ARBA" id="ARBA00022989"/>
    </source>
</evidence>
<dbReference type="GO" id="GO:0022857">
    <property type="term" value="F:transmembrane transporter activity"/>
    <property type="evidence" value="ECO:0007669"/>
    <property type="project" value="InterPro"/>
</dbReference>
<name>A0A1W6JZC5_9CREN</name>
<feature type="transmembrane region" description="Helical" evidence="5">
    <location>
        <begin position="66"/>
        <end position="86"/>
    </location>
</feature>
<dbReference type="KEGG" id="aman:B6F84_05995"/>
<dbReference type="STRING" id="282676.B6F84_05995"/>
<feature type="domain" description="Major facilitator superfamily (MFS) profile" evidence="6">
    <location>
        <begin position="20"/>
        <end position="450"/>
    </location>
</feature>
<dbReference type="PROSITE" id="PS00216">
    <property type="entry name" value="SUGAR_TRANSPORT_1"/>
    <property type="match status" value="1"/>
</dbReference>
<gene>
    <name evidence="7" type="ORF">B6F84_05995</name>
</gene>
<dbReference type="Gene3D" id="1.20.1250.20">
    <property type="entry name" value="MFS general substrate transporter like domains"/>
    <property type="match status" value="1"/>
</dbReference>
<keyword evidence="8" id="KW-1185">Reference proteome</keyword>
<dbReference type="GO" id="GO:0016020">
    <property type="term" value="C:membrane"/>
    <property type="evidence" value="ECO:0007669"/>
    <property type="project" value="UniProtKB-SubCell"/>
</dbReference>
<dbReference type="PANTHER" id="PTHR24064">
    <property type="entry name" value="SOLUTE CARRIER FAMILY 22 MEMBER"/>
    <property type="match status" value="1"/>
</dbReference>
<feature type="transmembrane region" description="Helical" evidence="5">
    <location>
        <begin position="152"/>
        <end position="176"/>
    </location>
</feature>
<keyword evidence="4 5" id="KW-0472">Membrane</keyword>
<proteinExistence type="predicted"/>
<keyword evidence="2 5" id="KW-0812">Transmembrane</keyword>
<accession>A0A1W6JZC5</accession>
<dbReference type="OrthoDB" id="117970at2157"/>
<reference evidence="7 8" key="1">
    <citation type="submission" date="2017-03" db="EMBL/GenBank/DDBJ databases">
        <title>Sulfur activation and transportation mechanism of thermophilic Archaea Acidianus manzaensis YN-25.</title>
        <authorList>
            <person name="Ma Y."/>
            <person name="Yang Y."/>
            <person name="Xia J."/>
        </authorList>
    </citation>
    <scope>NUCLEOTIDE SEQUENCE [LARGE SCALE GENOMIC DNA]</scope>
    <source>
        <strain evidence="7 8">YN-25</strain>
    </source>
</reference>
<feature type="transmembrane region" description="Helical" evidence="5">
    <location>
        <begin position="182"/>
        <end position="201"/>
    </location>
</feature>
<feature type="transmembrane region" description="Helical" evidence="5">
    <location>
        <begin position="253"/>
        <end position="272"/>
    </location>
</feature>
<feature type="transmembrane region" description="Helical" evidence="5">
    <location>
        <begin position="20"/>
        <end position="45"/>
    </location>
</feature>
<dbReference type="InterPro" id="IPR020846">
    <property type="entry name" value="MFS_dom"/>
</dbReference>